<feature type="compositionally biased region" description="Basic and acidic residues" evidence="4">
    <location>
        <begin position="541"/>
        <end position="569"/>
    </location>
</feature>
<organism evidence="6 7">
    <name type="scientific">Salmo salar</name>
    <name type="common">Atlantic salmon</name>
    <dbReference type="NCBI Taxonomy" id="8030"/>
    <lineage>
        <taxon>Eukaryota</taxon>
        <taxon>Metazoa</taxon>
        <taxon>Chordata</taxon>
        <taxon>Craniata</taxon>
        <taxon>Vertebrata</taxon>
        <taxon>Euteleostomi</taxon>
        <taxon>Actinopterygii</taxon>
        <taxon>Neopterygii</taxon>
        <taxon>Teleostei</taxon>
        <taxon>Protacanthopterygii</taxon>
        <taxon>Salmoniformes</taxon>
        <taxon>Salmonidae</taxon>
        <taxon>Salmoninae</taxon>
        <taxon>Salmo</taxon>
    </lineage>
</organism>
<gene>
    <name evidence="7" type="primary">LOC106577225</name>
</gene>
<dbReference type="Proteomes" id="UP001652741">
    <property type="component" value="Chromosome ssa18"/>
</dbReference>
<feature type="compositionally biased region" description="Acidic residues" evidence="4">
    <location>
        <begin position="418"/>
        <end position="430"/>
    </location>
</feature>
<dbReference type="RefSeq" id="XP_014010618.2">
    <property type="nucleotide sequence ID" value="XM_014155143.2"/>
</dbReference>
<dbReference type="InterPro" id="IPR039008">
    <property type="entry name" value="IF_rod_dom"/>
</dbReference>
<dbReference type="InterPro" id="IPR050405">
    <property type="entry name" value="Intermediate_filament"/>
</dbReference>
<feature type="compositionally biased region" description="Basic and acidic residues" evidence="4">
    <location>
        <begin position="583"/>
        <end position="592"/>
    </location>
</feature>
<evidence type="ECO:0000256" key="1">
    <source>
        <dbReference type="ARBA" id="ARBA00022754"/>
    </source>
</evidence>
<feature type="compositionally biased region" description="Basic and acidic residues" evidence="4">
    <location>
        <begin position="467"/>
        <end position="486"/>
    </location>
</feature>
<feature type="compositionally biased region" description="Basic and acidic residues" evidence="4">
    <location>
        <begin position="500"/>
        <end position="531"/>
    </location>
</feature>
<proteinExistence type="predicted"/>
<dbReference type="Gene3D" id="1.20.5.170">
    <property type="match status" value="1"/>
</dbReference>
<feature type="domain" description="IF rod" evidence="5">
    <location>
        <begin position="3"/>
        <end position="311"/>
    </location>
</feature>
<dbReference type="GO" id="GO:0033693">
    <property type="term" value="P:neurofilament bundle assembly"/>
    <property type="evidence" value="ECO:0007669"/>
    <property type="project" value="TreeGrafter"/>
</dbReference>
<dbReference type="KEGG" id="sasa:106577225"/>
<dbReference type="GO" id="GO:0099160">
    <property type="term" value="C:postsynaptic intermediate filament cytoskeleton"/>
    <property type="evidence" value="ECO:0007669"/>
    <property type="project" value="TreeGrafter"/>
</dbReference>
<dbReference type="PaxDb" id="8030-ENSSSAP00000061803"/>
<evidence type="ECO:0000256" key="4">
    <source>
        <dbReference type="SAM" id="MobiDB-lite"/>
    </source>
</evidence>
<name>A0A1S3N554_SALSA</name>
<feature type="region of interest" description="Disordered" evidence="4">
    <location>
        <begin position="358"/>
        <end position="847"/>
    </location>
</feature>
<dbReference type="Pfam" id="PF00038">
    <property type="entry name" value="Filament"/>
    <property type="match status" value="1"/>
</dbReference>
<dbReference type="GeneID" id="106577225"/>
<evidence type="ECO:0000256" key="2">
    <source>
        <dbReference type="ARBA" id="ARBA00023054"/>
    </source>
</evidence>
<keyword evidence="1" id="KW-0403">Intermediate filament</keyword>
<feature type="compositionally biased region" description="Low complexity" evidence="4">
    <location>
        <begin position="837"/>
        <end position="847"/>
    </location>
</feature>
<feature type="compositionally biased region" description="Basic and acidic residues" evidence="4">
    <location>
        <begin position="689"/>
        <end position="717"/>
    </location>
</feature>
<evidence type="ECO:0000313" key="7">
    <source>
        <dbReference type="RefSeq" id="XP_014010618.2"/>
    </source>
</evidence>
<evidence type="ECO:0000313" key="6">
    <source>
        <dbReference type="Proteomes" id="UP001652741"/>
    </source>
</evidence>
<feature type="compositionally biased region" description="Basic and acidic residues" evidence="4">
    <location>
        <begin position="383"/>
        <end position="417"/>
    </location>
</feature>
<dbReference type="PANTHER" id="PTHR45652:SF10">
    <property type="entry name" value="NEUROFILAMENT MEDIUM POLYPEPTIDE ISOFORM X1"/>
    <property type="match status" value="1"/>
</dbReference>
<feature type="compositionally biased region" description="Basic and acidic residues" evidence="4">
    <location>
        <begin position="730"/>
        <end position="749"/>
    </location>
</feature>
<feature type="compositionally biased region" description="Acidic residues" evidence="4">
    <location>
        <begin position="366"/>
        <end position="382"/>
    </location>
</feature>
<evidence type="ECO:0000259" key="5">
    <source>
        <dbReference type="PROSITE" id="PS51842"/>
    </source>
</evidence>
<dbReference type="GO" id="GO:0030424">
    <property type="term" value="C:axon"/>
    <property type="evidence" value="ECO:0007669"/>
    <property type="project" value="TreeGrafter"/>
</dbReference>
<accession>A0A1S3N554</accession>
<keyword evidence="6" id="KW-1185">Reference proteome</keyword>
<reference evidence="7" key="1">
    <citation type="submission" date="2025-08" db="UniProtKB">
        <authorList>
            <consortium name="RefSeq"/>
        </authorList>
    </citation>
    <scope>IDENTIFICATION</scope>
</reference>
<dbReference type="GO" id="GO:0005200">
    <property type="term" value="F:structural constituent of cytoskeleton"/>
    <property type="evidence" value="ECO:0007669"/>
    <property type="project" value="TreeGrafter"/>
</dbReference>
<feature type="coiled-coil region" evidence="3">
    <location>
        <begin position="21"/>
        <end position="97"/>
    </location>
</feature>
<feature type="coiled-coil region" evidence="3">
    <location>
        <begin position="199"/>
        <end position="282"/>
    </location>
</feature>
<dbReference type="PANTHER" id="PTHR45652">
    <property type="entry name" value="GLIAL FIBRILLARY ACIDIC PROTEIN"/>
    <property type="match status" value="1"/>
</dbReference>
<dbReference type="Gene3D" id="1.20.5.500">
    <property type="entry name" value="Single helix bin"/>
    <property type="match status" value="1"/>
</dbReference>
<dbReference type="SUPFAM" id="SSF64593">
    <property type="entry name" value="Intermediate filament protein, coiled coil region"/>
    <property type="match status" value="2"/>
</dbReference>
<dbReference type="SMART" id="SM01391">
    <property type="entry name" value="Filament"/>
    <property type="match status" value="1"/>
</dbReference>
<dbReference type="GO" id="GO:0005882">
    <property type="term" value="C:intermediate filament"/>
    <property type="evidence" value="ECO:0007669"/>
    <property type="project" value="UniProtKB-KW"/>
</dbReference>
<feature type="compositionally biased region" description="Basic and acidic residues" evidence="4">
    <location>
        <begin position="602"/>
        <end position="613"/>
    </location>
</feature>
<feature type="compositionally biased region" description="Basic and acidic residues" evidence="4">
    <location>
        <begin position="653"/>
        <end position="681"/>
    </location>
</feature>
<evidence type="ECO:0000256" key="3">
    <source>
        <dbReference type="SAM" id="Coils"/>
    </source>
</evidence>
<dbReference type="STRING" id="8030.ENSSSAP00000061803"/>
<dbReference type="PROSITE" id="PS51842">
    <property type="entry name" value="IF_ROD_2"/>
    <property type="match status" value="1"/>
</dbReference>
<dbReference type="Gene3D" id="1.20.5.1160">
    <property type="entry name" value="Vasodilator-stimulated phosphoprotein"/>
    <property type="match status" value="1"/>
</dbReference>
<keyword evidence="2 3" id="KW-0175">Coiled coil</keyword>
<feature type="compositionally biased region" description="Acidic residues" evidence="4">
    <location>
        <begin position="456"/>
        <end position="466"/>
    </location>
</feature>
<sequence length="847" mass="96181">MNEKELLHGLNDRFAGFIEKVRQLEHQNELFEREIEEIKLKAKSPASLAQEHELELMDLRNLVHDITLQKRQIEIEHQNLEEDLLTLRDKYEQEARDRSDAENGILVLKKDANDAYLAKLQLDKKAQSLVDEIHFLKKNHEDEISEMVAQIQEAQVTVKVHDFGKPDITTALRDIRVQLEGHSNIQQAEEGFLQFAKLTKAAESNREALKATQQEIQENRRRLQGKTIELECGKGIREALEKQLQDLEERHYAEMIHYQDTIRQLENEVTNAKLDMSGYLREYQDLLNVKMALDVEILSYRKLLEGEESRLYTISDTHISMPCIYRQSPVYTLPYLARQGGPTRRSEPQYKFVEEIITETTRDMEMSEIEETGSEETDGGEGDELRQKQGEESDKAERRSGEEVDEEKEKNRGKVDVEVDDPEEEGEQEEESKRQQMVTSAEVEVNGDGVSPSEGENGEEEDDEREEEKGGEPDAIKKTEDIDRGENTQSEVKSAEATSEGEKEKLDKTGKLDSEIKETLEKDDTPKHDESQPEVPMNGDISKEPKKVSERKKQSPLKEKKEVDLKEESAPTEQQQDSPKGSPIKERKKVDLTEQSAPTLEQKPDQKEHRESDQPQEAESAVTIQEEDLPEPTEKDMESPDITAELKSSSTKEPVEQVKSPDDSGVKTTQDEKTIGGKMPDRILSTTSECKEEPVQKTPKKEVGPTEPEVTSKDDSVKTVVQNEYNVSEKVTKDVSMGEEKVKESETSPKPHPNVTPKDETSTKPDQTVTPKEETSPQQEPTVTPKEETSPKPEPTVTPKEETSPKPNPTVAPKEETSPKPELAVTPKEETSPKPEPTVTPKVIHVR</sequence>
<dbReference type="GO" id="GO:0005737">
    <property type="term" value="C:cytoplasm"/>
    <property type="evidence" value="ECO:0007669"/>
    <property type="project" value="TreeGrafter"/>
</dbReference>
<protein>
    <submittedName>
        <fullName evidence="7">Neurofilament light polypeptide-like</fullName>
    </submittedName>
</protein>